<protein>
    <recommendedName>
        <fullName evidence="4">DUF5709 domain-containing protein</fullName>
    </recommendedName>
</protein>
<evidence type="ECO:0000313" key="3">
    <source>
        <dbReference type="Proteomes" id="UP001595909"/>
    </source>
</evidence>
<proteinExistence type="predicted"/>
<name>A0ABV9RH42_9PSEU</name>
<dbReference type="RefSeq" id="WP_274191571.1">
    <property type="nucleotide sequence ID" value="NZ_BAABHN010000029.1"/>
</dbReference>
<reference evidence="3" key="1">
    <citation type="journal article" date="2019" name="Int. J. Syst. Evol. Microbiol.">
        <title>The Global Catalogue of Microorganisms (GCM) 10K type strain sequencing project: providing services to taxonomists for standard genome sequencing and annotation.</title>
        <authorList>
            <consortium name="The Broad Institute Genomics Platform"/>
            <consortium name="The Broad Institute Genome Sequencing Center for Infectious Disease"/>
            <person name="Wu L."/>
            <person name="Ma J."/>
        </authorList>
    </citation>
    <scope>NUCLEOTIDE SEQUENCE [LARGE SCALE GENOMIC DNA]</scope>
    <source>
        <strain evidence="3">CCUG 50347</strain>
    </source>
</reference>
<dbReference type="EMBL" id="JBHSIM010000029">
    <property type="protein sequence ID" value="MFC4833531.1"/>
    <property type="molecule type" value="Genomic_DNA"/>
</dbReference>
<feature type="compositionally biased region" description="Acidic residues" evidence="1">
    <location>
        <begin position="23"/>
        <end position="43"/>
    </location>
</feature>
<evidence type="ECO:0008006" key="4">
    <source>
        <dbReference type="Google" id="ProtNLM"/>
    </source>
</evidence>
<keyword evidence="3" id="KW-1185">Reference proteome</keyword>
<dbReference type="Proteomes" id="UP001595909">
    <property type="component" value="Unassembled WGS sequence"/>
</dbReference>
<accession>A0ABV9RH42</accession>
<evidence type="ECO:0000313" key="2">
    <source>
        <dbReference type="EMBL" id="MFC4833531.1"/>
    </source>
</evidence>
<evidence type="ECO:0000256" key="1">
    <source>
        <dbReference type="SAM" id="MobiDB-lite"/>
    </source>
</evidence>
<sequence>MSEQFVDQAETVVDNDTSALDAEPSEILDEDRLDADPLEDGMDGADGYSRDVRLGGTQEWETEPATIDRRLPQEQPEAGADEEIPDRPLAAQPIDELDESIDDPENAVDGVGGGVVLDATGADGATEGELLAEDAREIELGVSSAAGAVEATGLPADDAIGEVAALDNEPGTAEEQAMHVEQEN</sequence>
<gene>
    <name evidence="2" type="ORF">ACFPEL_14050</name>
</gene>
<comment type="caution">
    <text evidence="2">The sequence shown here is derived from an EMBL/GenBank/DDBJ whole genome shotgun (WGS) entry which is preliminary data.</text>
</comment>
<organism evidence="2 3">
    <name type="scientific">Actinomycetospora chibensis</name>
    <dbReference type="NCBI Taxonomy" id="663606"/>
    <lineage>
        <taxon>Bacteria</taxon>
        <taxon>Bacillati</taxon>
        <taxon>Actinomycetota</taxon>
        <taxon>Actinomycetes</taxon>
        <taxon>Pseudonocardiales</taxon>
        <taxon>Pseudonocardiaceae</taxon>
        <taxon>Actinomycetospora</taxon>
    </lineage>
</organism>
<feature type="region of interest" description="Disordered" evidence="1">
    <location>
        <begin position="1"/>
        <end position="88"/>
    </location>
</feature>